<reference evidence="2 5" key="1">
    <citation type="journal article" date="2019" name="Sci. Rep.">
        <title>Orb-weaving spider Araneus ventricosus genome elucidates the spidroin gene catalogue.</title>
        <authorList>
            <person name="Kono N."/>
            <person name="Nakamura H."/>
            <person name="Ohtoshi R."/>
            <person name="Moran D.A.P."/>
            <person name="Shinohara A."/>
            <person name="Yoshida Y."/>
            <person name="Fujiwara M."/>
            <person name="Mori M."/>
            <person name="Tomita M."/>
            <person name="Arakawa K."/>
        </authorList>
    </citation>
    <scope>NUCLEOTIDE SEQUENCE [LARGE SCALE GENOMIC DNA]</scope>
</reference>
<organism evidence="2 5">
    <name type="scientific">Araneus ventricosus</name>
    <name type="common">Orbweaver spider</name>
    <name type="synonym">Epeira ventricosa</name>
    <dbReference type="NCBI Taxonomy" id="182803"/>
    <lineage>
        <taxon>Eukaryota</taxon>
        <taxon>Metazoa</taxon>
        <taxon>Ecdysozoa</taxon>
        <taxon>Arthropoda</taxon>
        <taxon>Chelicerata</taxon>
        <taxon>Arachnida</taxon>
        <taxon>Araneae</taxon>
        <taxon>Araneomorphae</taxon>
        <taxon>Entelegynae</taxon>
        <taxon>Araneoidea</taxon>
        <taxon>Araneidae</taxon>
        <taxon>Araneus</taxon>
    </lineage>
</organism>
<dbReference type="OrthoDB" id="8193306at2759"/>
<dbReference type="EMBL" id="BGPR01033631">
    <property type="protein sequence ID" value="GBO07648.1"/>
    <property type="molecule type" value="Genomic_DNA"/>
</dbReference>
<evidence type="ECO:0000313" key="3">
    <source>
        <dbReference type="EMBL" id="GBO07664.1"/>
    </source>
</evidence>
<accession>A0A4Y2U7I0</accession>
<protein>
    <submittedName>
        <fullName evidence="2">Uncharacterized protein</fullName>
    </submittedName>
</protein>
<proteinExistence type="predicted"/>
<keyword evidence="5" id="KW-1185">Reference proteome</keyword>
<name>A0A4Y2U7I0_ARAVE</name>
<dbReference type="AlphaFoldDB" id="A0A4Y2U7I0"/>
<evidence type="ECO:0000313" key="1">
    <source>
        <dbReference type="EMBL" id="GBO07648.1"/>
    </source>
</evidence>
<sequence length="115" mass="13270">MKKEAAFLKRNKEWLEVSIISISPENSQFMSAGRPPKPFQDTCSLTKKRKLRTELTFATQMNLKAEKKSMLLKLFKRLLLCLLPEAIKRKHEPVSKEILELLLPGQVTISENSEE</sequence>
<dbReference type="EMBL" id="BGPR01033632">
    <property type="protein sequence ID" value="GBO07656.1"/>
    <property type="molecule type" value="Genomic_DNA"/>
</dbReference>
<gene>
    <name evidence="3" type="ORF">AVEN_141052_1</name>
    <name evidence="4" type="ORF">AVEN_203954_1</name>
    <name evidence="1" type="ORF">AVEN_261020_1</name>
    <name evidence="2" type="ORF">AVEN_37479_1</name>
</gene>
<evidence type="ECO:0000313" key="4">
    <source>
        <dbReference type="EMBL" id="GBO07672.1"/>
    </source>
</evidence>
<evidence type="ECO:0000313" key="5">
    <source>
        <dbReference type="Proteomes" id="UP000499080"/>
    </source>
</evidence>
<evidence type="ECO:0000313" key="2">
    <source>
        <dbReference type="EMBL" id="GBO07656.1"/>
    </source>
</evidence>
<dbReference type="EMBL" id="BGPR01033634">
    <property type="protein sequence ID" value="GBO07672.1"/>
    <property type="molecule type" value="Genomic_DNA"/>
</dbReference>
<comment type="caution">
    <text evidence="2">The sequence shown here is derived from an EMBL/GenBank/DDBJ whole genome shotgun (WGS) entry which is preliminary data.</text>
</comment>
<dbReference type="Proteomes" id="UP000499080">
    <property type="component" value="Unassembled WGS sequence"/>
</dbReference>
<dbReference type="EMBL" id="BGPR01033633">
    <property type="protein sequence ID" value="GBO07664.1"/>
    <property type="molecule type" value="Genomic_DNA"/>
</dbReference>